<dbReference type="Proteomes" id="UP000183832">
    <property type="component" value="Unassembled WGS sequence"/>
</dbReference>
<evidence type="ECO:0000313" key="1">
    <source>
        <dbReference type="EMBL" id="CRK91049.1"/>
    </source>
</evidence>
<protein>
    <submittedName>
        <fullName evidence="1">CLUMA_CG004737, isoform A</fullName>
    </submittedName>
</protein>
<sequence>MKTKIRFAKTMMAIELFAQETVFVSTVWKSIMLKSVIEASYRGQTRRTSRRIPLHHMRKGLLLAQFTHDTHLYVSQVKTWRVGYEGYQILLGSQM</sequence>
<dbReference type="EMBL" id="CVRI01000020">
    <property type="protein sequence ID" value="CRK91049.1"/>
    <property type="molecule type" value="Genomic_DNA"/>
</dbReference>
<gene>
    <name evidence="1" type="ORF">CLUMA_CG004737</name>
</gene>
<accession>A0A1J1HY34</accession>
<evidence type="ECO:0000313" key="2">
    <source>
        <dbReference type="Proteomes" id="UP000183832"/>
    </source>
</evidence>
<keyword evidence="2" id="KW-1185">Reference proteome</keyword>
<proteinExistence type="predicted"/>
<dbReference type="AlphaFoldDB" id="A0A1J1HY34"/>
<reference evidence="1 2" key="1">
    <citation type="submission" date="2015-04" db="EMBL/GenBank/DDBJ databases">
        <authorList>
            <person name="Syromyatnikov M.Y."/>
            <person name="Popov V.N."/>
        </authorList>
    </citation>
    <scope>NUCLEOTIDE SEQUENCE [LARGE SCALE GENOMIC DNA]</scope>
</reference>
<name>A0A1J1HY34_9DIPT</name>
<organism evidence="1 2">
    <name type="scientific">Clunio marinus</name>
    <dbReference type="NCBI Taxonomy" id="568069"/>
    <lineage>
        <taxon>Eukaryota</taxon>
        <taxon>Metazoa</taxon>
        <taxon>Ecdysozoa</taxon>
        <taxon>Arthropoda</taxon>
        <taxon>Hexapoda</taxon>
        <taxon>Insecta</taxon>
        <taxon>Pterygota</taxon>
        <taxon>Neoptera</taxon>
        <taxon>Endopterygota</taxon>
        <taxon>Diptera</taxon>
        <taxon>Nematocera</taxon>
        <taxon>Chironomoidea</taxon>
        <taxon>Chironomidae</taxon>
        <taxon>Clunio</taxon>
    </lineage>
</organism>